<organism evidence="5 6">
    <name type="scientific">Capsicum annuum</name>
    <name type="common">Capsicum pepper</name>
    <dbReference type="NCBI Taxonomy" id="4072"/>
    <lineage>
        <taxon>Eukaryota</taxon>
        <taxon>Viridiplantae</taxon>
        <taxon>Streptophyta</taxon>
        <taxon>Embryophyta</taxon>
        <taxon>Tracheophyta</taxon>
        <taxon>Spermatophyta</taxon>
        <taxon>Magnoliopsida</taxon>
        <taxon>eudicotyledons</taxon>
        <taxon>Gunneridae</taxon>
        <taxon>Pentapetalae</taxon>
        <taxon>asterids</taxon>
        <taxon>lamiids</taxon>
        <taxon>Solanales</taxon>
        <taxon>Solanaceae</taxon>
        <taxon>Solanoideae</taxon>
        <taxon>Capsiceae</taxon>
        <taxon>Capsicum</taxon>
    </lineage>
</organism>
<dbReference type="SMR" id="A0A1U8H273"/>
<comment type="similarity">
    <text evidence="1">Belongs to the 'GDSL' lipolytic enzyme family.</text>
</comment>
<evidence type="ECO:0000256" key="4">
    <source>
        <dbReference type="SAM" id="Phobius"/>
    </source>
</evidence>
<evidence type="ECO:0000256" key="1">
    <source>
        <dbReference type="ARBA" id="ARBA00008668"/>
    </source>
</evidence>
<dbReference type="EMBL" id="AYRZ02000006">
    <property type="protein sequence ID" value="PHT80402.1"/>
    <property type="molecule type" value="Genomic_DNA"/>
</dbReference>
<dbReference type="STRING" id="4072.A0A1U8H273"/>
<keyword evidence="4" id="KW-0812">Transmembrane</keyword>
<dbReference type="InterPro" id="IPR001087">
    <property type="entry name" value="GDSL"/>
</dbReference>
<comment type="caution">
    <text evidence="5">The sequence shown here is derived from an EMBL/GenBank/DDBJ whole genome shotgun (WGS) entry which is preliminary data.</text>
</comment>
<sequence length="369" mass="40309">MPSPFFATTTTTIFLVVLFIIGTFVSCSEGAPRAFFVFGDSLVDNGNNNYLLTSARADSPPYGIDYPTHRPTGRFSNGFNIPDLISQALGAEATLPYLDPELTGDKLLVGANFASAGIGILNDTGIQFASIIRIARQLQNFQQYQARVSALIGEEQTERLVNGALVLITLGGNDYVNNYFLTPFSARRLQYNLEDFSVYIISEYRKILMRLYELGARRVLVTGSGPLGCVPSSLASRSTNGECAEEPQRASAIFNPLLIQMLKGLNQELGSDVFVAANAVEMQNNFINNPQAYGFVTSKMACCGQGPYNGVGICTPASNLCPNRDVYAFWDPFHPTERANKIIVQTIFTGSDKYMIPMNLSTIMAIDSL</sequence>
<dbReference type="GO" id="GO:0016788">
    <property type="term" value="F:hydrolase activity, acting on ester bonds"/>
    <property type="evidence" value="ECO:0007669"/>
    <property type="project" value="InterPro"/>
</dbReference>
<evidence type="ECO:0000256" key="3">
    <source>
        <dbReference type="ARBA" id="ARBA00022963"/>
    </source>
</evidence>
<dbReference type="PANTHER" id="PTHR45648:SF58">
    <property type="entry name" value="GDSL ESTERASE_LIPASE LTL1-LIKE"/>
    <property type="match status" value="1"/>
</dbReference>
<dbReference type="AlphaFoldDB" id="A0A1U8H273"/>
<name>A0A1U8H273_CAPAN</name>
<dbReference type="Pfam" id="PF00657">
    <property type="entry name" value="Lipase_GDSL"/>
    <property type="match status" value="1"/>
</dbReference>
<dbReference type="InterPro" id="IPR051058">
    <property type="entry name" value="GDSL_Est/Lipase"/>
</dbReference>
<proteinExistence type="inferred from homology"/>
<evidence type="ECO:0000256" key="2">
    <source>
        <dbReference type="ARBA" id="ARBA00022801"/>
    </source>
</evidence>
<dbReference type="OrthoDB" id="1600564at2759"/>
<keyword evidence="4" id="KW-1133">Transmembrane helix</keyword>
<dbReference type="OMA" id="YNGIGIC"/>
<evidence type="ECO:0000313" key="6">
    <source>
        <dbReference type="Proteomes" id="UP000222542"/>
    </source>
</evidence>
<keyword evidence="4" id="KW-0472">Membrane</keyword>
<dbReference type="Gramene" id="PHT80402">
    <property type="protein sequence ID" value="PHT80402"/>
    <property type="gene ID" value="T459_18454"/>
</dbReference>
<dbReference type="Proteomes" id="UP000222542">
    <property type="component" value="Unassembled WGS sequence"/>
</dbReference>
<reference evidence="5 6" key="2">
    <citation type="journal article" date="2017" name="Genome Biol.">
        <title>New reference genome sequences of hot pepper reveal the massive evolution of plant disease-resistance genes by retroduplication.</title>
        <authorList>
            <person name="Kim S."/>
            <person name="Park J."/>
            <person name="Yeom S.I."/>
            <person name="Kim Y.M."/>
            <person name="Seo E."/>
            <person name="Kim K.T."/>
            <person name="Kim M.S."/>
            <person name="Lee J.M."/>
            <person name="Cheong K."/>
            <person name="Shin H.S."/>
            <person name="Kim S.B."/>
            <person name="Han K."/>
            <person name="Lee J."/>
            <person name="Park M."/>
            <person name="Lee H.A."/>
            <person name="Lee H.Y."/>
            <person name="Lee Y."/>
            <person name="Oh S."/>
            <person name="Lee J.H."/>
            <person name="Choi E."/>
            <person name="Choi E."/>
            <person name="Lee S.E."/>
            <person name="Jeon J."/>
            <person name="Kim H."/>
            <person name="Choi G."/>
            <person name="Song H."/>
            <person name="Lee J."/>
            <person name="Lee S.C."/>
            <person name="Kwon J.K."/>
            <person name="Lee H.Y."/>
            <person name="Koo N."/>
            <person name="Hong Y."/>
            <person name="Kim R.W."/>
            <person name="Kang W.H."/>
            <person name="Huh J.H."/>
            <person name="Kang B.C."/>
            <person name="Yang T.J."/>
            <person name="Lee Y.H."/>
            <person name="Bennetzen J.L."/>
            <person name="Choi D."/>
        </authorList>
    </citation>
    <scope>NUCLEOTIDE SEQUENCE [LARGE SCALE GENOMIC DNA]</scope>
    <source>
        <strain evidence="6">cv. CM334</strain>
    </source>
</reference>
<keyword evidence="6" id="KW-1185">Reference proteome</keyword>
<keyword evidence="2" id="KW-0378">Hydrolase</keyword>
<dbReference type="PANTHER" id="PTHR45648">
    <property type="entry name" value="GDSL LIPASE/ACYLHYDROLASE FAMILY PROTEIN (AFU_ORTHOLOGUE AFUA_4G14700)"/>
    <property type="match status" value="1"/>
</dbReference>
<evidence type="ECO:0000313" key="5">
    <source>
        <dbReference type="EMBL" id="PHT80402.1"/>
    </source>
</evidence>
<feature type="transmembrane region" description="Helical" evidence="4">
    <location>
        <begin position="6"/>
        <end position="25"/>
    </location>
</feature>
<dbReference type="KEGG" id="cann:107875320"/>
<protein>
    <submittedName>
        <fullName evidence="5">GDSL esterase/lipase</fullName>
    </submittedName>
</protein>
<dbReference type="Gene3D" id="3.40.50.1110">
    <property type="entry name" value="SGNH hydrolase"/>
    <property type="match status" value="1"/>
</dbReference>
<gene>
    <name evidence="5" type="ORF">T459_18454</name>
</gene>
<reference evidence="5 6" key="1">
    <citation type="journal article" date="2014" name="Nat. Genet.">
        <title>Genome sequence of the hot pepper provides insights into the evolution of pungency in Capsicum species.</title>
        <authorList>
            <person name="Kim S."/>
            <person name="Park M."/>
            <person name="Yeom S.I."/>
            <person name="Kim Y.M."/>
            <person name="Lee J.M."/>
            <person name="Lee H.A."/>
            <person name="Seo E."/>
            <person name="Choi J."/>
            <person name="Cheong K."/>
            <person name="Kim K.T."/>
            <person name="Jung K."/>
            <person name="Lee G.W."/>
            <person name="Oh S.K."/>
            <person name="Bae C."/>
            <person name="Kim S.B."/>
            <person name="Lee H.Y."/>
            <person name="Kim S.Y."/>
            <person name="Kim M.S."/>
            <person name="Kang B.C."/>
            <person name="Jo Y.D."/>
            <person name="Yang H.B."/>
            <person name="Jeong H.J."/>
            <person name="Kang W.H."/>
            <person name="Kwon J.K."/>
            <person name="Shin C."/>
            <person name="Lim J.Y."/>
            <person name="Park J.H."/>
            <person name="Huh J.H."/>
            <person name="Kim J.S."/>
            <person name="Kim B.D."/>
            <person name="Cohen O."/>
            <person name="Paran I."/>
            <person name="Suh M.C."/>
            <person name="Lee S.B."/>
            <person name="Kim Y.K."/>
            <person name="Shin Y."/>
            <person name="Noh S.J."/>
            <person name="Park J."/>
            <person name="Seo Y.S."/>
            <person name="Kwon S.Y."/>
            <person name="Kim H.A."/>
            <person name="Park J.M."/>
            <person name="Kim H.J."/>
            <person name="Choi S.B."/>
            <person name="Bosland P.W."/>
            <person name="Reeves G."/>
            <person name="Jo S.H."/>
            <person name="Lee B.W."/>
            <person name="Cho H.T."/>
            <person name="Choi H.S."/>
            <person name="Lee M.S."/>
            <person name="Yu Y."/>
            <person name="Do Choi Y."/>
            <person name="Park B.S."/>
            <person name="van Deynze A."/>
            <person name="Ashrafi H."/>
            <person name="Hill T."/>
            <person name="Kim W.T."/>
            <person name="Pai H.S."/>
            <person name="Ahn H.K."/>
            <person name="Yeam I."/>
            <person name="Giovannoni J.J."/>
            <person name="Rose J.K."/>
            <person name="Sorensen I."/>
            <person name="Lee S.J."/>
            <person name="Kim R.W."/>
            <person name="Choi I.Y."/>
            <person name="Choi B.S."/>
            <person name="Lim J.S."/>
            <person name="Lee Y.H."/>
            <person name="Choi D."/>
        </authorList>
    </citation>
    <scope>NUCLEOTIDE SEQUENCE [LARGE SCALE GENOMIC DNA]</scope>
    <source>
        <strain evidence="6">cv. CM334</strain>
    </source>
</reference>
<dbReference type="GO" id="GO:0016042">
    <property type="term" value="P:lipid catabolic process"/>
    <property type="evidence" value="ECO:0007669"/>
    <property type="project" value="UniProtKB-KW"/>
</dbReference>
<dbReference type="InterPro" id="IPR036514">
    <property type="entry name" value="SGNH_hydro_sf"/>
</dbReference>
<dbReference type="CDD" id="cd01837">
    <property type="entry name" value="SGNH_plant_lipase_like"/>
    <property type="match status" value="1"/>
</dbReference>
<accession>A0A1U8H273</accession>
<dbReference type="SUPFAM" id="SSF52266">
    <property type="entry name" value="SGNH hydrolase"/>
    <property type="match status" value="1"/>
</dbReference>
<dbReference type="InterPro" id="IPR035669">
    <property type="entry name" value="SGNH_plant_lipase-like"/>
</dbReference>
<keyword evidence="3" id="KW-0442">Lipid degradation</keyword>
<keyword evidence="3" id="KW-0443">Lipid metabolism</keyword>